<evidence type="ECO:0000256" key="6">
    <source>
        <dbReference type="SAM" id="MobiDB-lite"/>
    </source>
</evidence>
<proteinExistence type="inferred from homology"/>
<dbReference type="OrthoDB" id="10254663at2759"/>
<dbReference type="EMBL" id="AZIL01000179">
    <property type="protein sequence ID" value="EWM29038.1"/>
    <property type="molecule type" value="Genomic_DNA"/>
</dbReference>
<keyword evidence="8" id="KW-1185">Reference proteome</keyword>
<evidence type="ECO:0000256" key="5">
    <source>
        <dbReference type="SAM" id="Coils"/>
    </source>
</evidence>
<dbReference type="InterPro" id="IPR051877">
    <property type="entry name" value="Centriole_BasalBody_StrucProt"/>
</dbReference>
<organism evidence="7 8">
    <name type="scientific">Nannochloropsis gaditana</name>
    <dbReference type="NCBI Taxonomy" id="72520"/>
    <lineage>
        <taxon>Eukaryota</taxon>
        <taxon>Sar</taxon>
        <taxon>Stramenopiles</taxon>
        <taxon>Ochrophyta</taxon>
        <taxon>Eustigmatophyceae</taxon>
        <taxon>Eustigmatales</taxon>
        <taxon>Monodopsidaceae</taxon>
        <taxon>Nannochloropsis</taxon>
    </lineage>
</organism>
<feature type="compositionally biased region" description="Acidic residues" evidence="6">
    <location>
        <begin position="205"/>
        <end position="224"/>
    </location>
</feature>
<comment type="similarity">
    <text evidence="4">Belongs to the CEP135/TSGA10 family.</text>
</comment>
<keyword evidence="2" id="KW-0963">Cytoplasm</keyword>
<feature type="region of interest" description="Disordered" evidence="6">
    <location>
        <begin position="547"/>
        <end position="652"/>
    </location>
</feature>
<keyword evidence="5" id="KW-0175">Coiled coil</keyword>
<feature type="coiled-coil region" evidence="5">
    <location>
        <begin position="149"/>
        <end position="176"/>
    </location>
</feature>
<feature type="region of interest" description="Disordered" evidence="6">
    <location>
        <begin position="1"/>
        <end position="28"/>
    </location>
</feature>
<name>W7TZX6_9STRA</name>
<dbReference type="Proteomes" id="UP000019335">
    <property type="component" value="Chromosome 3"/>
</dbReference>
<reference evidence="7 8" key="1">
    <citation type="journal article" date="2014" name="Mol. Plant">
        <title>Chromosome Scale Genome Assembly and Transcriptome Profiling of Nannochloropsis gaditana in Nitrogen Depletion.</title>
        <authorList>
            <person name="Corteggiani Carpinelli E."/>
            <person name="Telatin A."/>
            <person name="Vitulo N."/>
            <person name="Forcato C."/>
            <person name="D'Angelo M."/>
            <person name="Schiavon R."/>
            <person name="Vezzi A."/>
            <person name="Giacometti G.M."/>
            <person name="Morosinotto T."/>
            <person name="Valle G."/>
        </authorList>
    </citation>
    <scope>NUCLEOTIDE SEQUENCE [LARGE SCALE GENOMIC DNA]</scope>
    <source>
        <strain evidence="7 8">B-31</strain>
    </source>
</reference>
<dbReference type="PANTHER" id="PTHR20544">
    <property type="entry name" value="CENTROSOMAL PROTEIN CEP135"/>
    <property type="match status" value="1"/>
</dbReference>
<feature type="compositionally biased region" description="Basic and acidic residues" evidence="6">
    <location>
        <begin position="578"/>
        <end position="590"/>
    </location>
</feature>
<evidence type="ECO:0000256" key="3">
    <source>
        <dbReference type="ARBA" id="ARBA00023212"/>
    </source>
</evidence>
<evidence type="ECO:0000313" key="7">
    <source>
        <dbReference type="EMBL" id="EWM29038.1"/>
    </source>
</evidence>
<accession>W7TZX6</accession>
<comment type="caution">
    <text evidence="7">The sequence shown here is derived from an EMBL/GenBank/DDBJ whole genome shotgun (WGS) entry which is preliminary data.</text>
</comment>
<feature type="compositionally biased region" description="Low complexity" evidence="6">
    <location>
        <begin position="194"/>
        <end position="204"/>
    </location>
</feature>
<feature type="region of interest" description="Disordered" evidence="6">
    <location>
        <begin position="179"/>
        <end position="229"/>
    </location>
</feature>
<gene>
    <name evidence="7" type="ORF">Naga_100071g14</name>
</gene>
<dbReference type="PANTHER" id="PTHR20544:SF0">
    <property type="entry name" value="NUCLEOPROTEIN TPR_MLP1 DOMAIN-CONTAINING PROTEIN"/>
    <property type="match status" value="1"/>
</dbReference>
<comment type="subcellular location">
    <subcellularLocation>
        <location evidence="1">Cytoplasm</location>
        <location evidence="1">Cytoskeleton</location>
        <location evidence="1">Microtubule organizing center</location>
        <location evidence="1">Centrosome</location>
        <location evidence="1">Centriole</location>
    </subcellularLocation>
</comment>
<evidence type="ECO:0000256" key="2">
    <source>
        <dbReference type="ARBA" id="ARBA00022490"/>
    </source>
</evidence>
<feature type="compositionally biased region" description="Basic and acidic residues" evidence="6">
    <location>
        <begin position="634"/>
        <end position="652"/>
    </location>
</feature>
<sequence length="652" mass="74067">MPPAASATFRASSSGGTTAVETSGMADEERAPLHRRLHVLQSKLALLGYKDVVGTDSIELVEKLFDDLVATSESYERLQHREDLLSHDLALSQDQILPLRKTIARLTRENNDLHSQVLHAVRAVDKKEVEWKREMAAVQGDLVATQDLLQEKEMACRAERRKVRQLQVQAKRLRAAFSGEDRGGSRTTTSFPFGEEIAGASEEGAGLDDAEEEGEEEEEEEEKEDVGQGSTFLAMERRVQDQELEAVMRDSVREKDAYHEALARLEVARAELARKEEQVEQFKSLFDQLHTGRDQINVRLQQSYAEITAAEEREREAKDKAQRLDRRVAEKEEEVEKLQRLIREMEEERQALQGRLEQAEETETVWKREQAQYERTLRRMEGDLEEEGRQREAAREALAGKEKEGRVLERKMAGLEMEAGAAKKMVHSRLLEIRALRDDLMIMTREAQATQGQLQRAEREREEYRQVVEESRIRAEEAEGSLRGMEAERNDLLGSYKAAQEEVSRLTYNLNQLGRAQREQQVALGQTRAALLSMEKDLVQERREKAQTLAHAAEMSAEGERGRSGGFQQQQSQMPTLREYERQPRQDLEARQQPQQRLSELYPAEASEIMGEAEGGGGSNSENDISTSSLEEFLASRDAGEGQDRDDSSTSA</sequence>
<keyword evidence="3" id="KW-0206">Cytoskeleton</keyword>
<feature type="coiled-coil region" evidence="5">
    <location>
        <begin position="255"/>
        <end position="516"/>
    </location>
</feature>
<protein>
    <submittedName>
        <fullName evidence="7">Uncharacterized protein</fullName>
    </submittedName>
</protein>
<evidence type="ECO:0000256" key="4">
    <source>
        <dbReference type="ARBA" id="ARBA00038123"/>
    </source>
</evidence>
<dbReference type="AlphaFoldDB" id="W7TZX6"/>
<feature type="compositionally biased region" description="Polar residues" evidence="6">
    <location>
        <begin position="9"/>
        <end position="21"/>
    </location>
</feature>
<evidence type="ECO:0000256" key="1">
    <source>
        <dbReference type="ARBA" id="ARBA00004114"/>
    </source>
</evidence>
<evidence type="ECO:0000313" key="8">
    <source>
        <dbReference type="Proteomes" id="UP000019335"/>
    </source>
</evidence>
<dbReference type="GO" id="GO:0005814">
    <property type="term" value="C:centriole"/>
    <property type="evidence" value="ECO:0007669"/>
    <property type="project" value="UniProtKB-SubCell"/>
</dbReference>